<dbReference type="PANTHER" id="PTHR22642:SF2">
    <property type="entry name" value="PROTEIN LONG AFTER FAR-RED 3"/>
    <property type="match status" value="1"/>
</dbReference>
<evidence type="ECO:0000259" key="1">
    <source>
        <dbReference type="Pfam" id="PF07969"/>
    </source>
</evidence>
<organism evidence="2 3">
    <name type="scientific">Brumicola pallidula DSM 14239 = ACAM 615</name>
    <dbReference type="NCBI Taxonomy" id="1121922"/>
    <lineage>
        <taxon>Bacteria</taxon>
        <taxon>Pseudomonadati</taxon>
        <taxon>Pseudomonadota</taxon>
        <taxon>Gammaproteobacteria</taxon>
        <taxon>Alteromonadales</taxon>
        <taxon>Alteromonadaceae</taxon>
        <taxon>Brumicola</taxon>
    </lineage>
</organism>
<dbReference type="EMBL" id="BAEQ01000042">
    <property type="protein sequence ID" value="GAC29169.1"/>
    <property type="molecule type" value="Genomic_DNA"/>
</dbReference>
<keyword evidence="3" id="KW-1185">Reference proteome</keyword>
<dbReference type="PANTHER" id="PTHR22642">
    <property type="entry name" value="IMIDAZOLONEPROPIONASE"/>
    <property type="match status" value="1"/>
</dbReference>
<dbReference type="InterPro" id="IPR033932">
    <property type="entry name" value="YtcJ-like"/>
</dbReference>
<dbReference type="InterPro" id="IPR032466">
    <property type="entry name" value="Metal_Hydrolase"/>
</dbReference>
<dbReference type="Gene3D" id="2.30.40.10">
    <property type="entry name" value="Urease, subunit C, domain 1"/>
    <property type="match status" value="1"/>
</dbReference>
<reference evidence="3" key="1">
    <citation type="journal article" date="2014" name="Environ. Microbiol.">
        <title>Comparative genomics of the marine bacterial genus Glaciecola reveals the high degree of genomic diversity and genomic characteristic for cold adaptation.</title>
        <authorList>
            <person name="Qin Q.L."/>
            <person name="Xie B.B."/>
            <person name="Yu Y."/>
            <person name="Shu Y.L."/>
            <person name="Rong J.C."/>
            <person name="Zhang Y.J."/>
            <person name="Zhao D.L."/>
            <person name="Chen X.L."/>
            <person name="Zhang X.Y."/>
            <person name="Chen B."/>
            <person name="Zhou B.C."/>
            <person name="Zhang Y.Z."/>
        </authorList>
    </citation>
    <scope>NUCLEOTIDE SEQUENCE [LARGE SCALE GENOMIC DNA]</scope>
    <source>
        <strain evidence="3">ACAM 615</strain>
    </source>
</reference>
<dbReference type="STRING" id="1121922.GCA_000428905_02685"/>
<comment type="caution">
    <text evidence="2">The sequence shown here is derived from an EMBL/GenBank/DDBJ whole genome shotgun (WGS) entry which is preliminary data.</text>
</comment>
<protein>
    <submittedName>
        <fullName evidence="2">Amidohydrolase 3</fullName>
    </submittedName>
</protein>
<gene>
    <name evidence="2" type="ORF">GPAL_2308</name>
</gene>
<dbReference type="InterPro" id="IPR011059">
    <property type="entry name" value="Metal-dep_hydrolase_composite"/>
</dbReference>
<feature type="domain" description="Amidohydrolase 3" evidence="1">
    <location>
        <begin position="87"/>
        <end position="569"/>
    </location>
</feature>
<dbReference type="Pfam" id="PF07969">
    <property type="entry name" value="Amidohydro_3"/>
    <property type="match status" value="1"/>
</dbReference>
<keyword evidence="2" id="KW-0378">Hydrolase</keyword>
<dbReference type="Gene3D" id="3.20.20.140">
    <property type="entry name" value="Metal-dependent hydrolases"/>
    <property type="match status" value="1"/>
</dbReference>
<dbReference type="InterPro" id="IPR013108">
    <property type="entry name" value="Amidohydro_3"/>
</dbReference>
<dbReference type="Proteomes" id="UP000006251">
    <property type="component" value="Unassembled WGS sequence"/>
</dbReference>
<dbReference type="AlphaFoldDB" id="K6Y8T4"/>
<dbReference type="SUPFAM" id="SSF51556">
    <property type="entry name" value="Metallo-dependent hydrolases"/>
    <property type="match status" value="1"/>
</dbReference>
<dbReference type="CDD" id="cd01300">
    <property type="entry name" value="YtcJ_like"/>
    <property type="match status" value="1"/>
</dbReference>
<dbReference type="SUPFAM" id="SSF51338">
    <property type="entry name" value="Composite domain of metallo-dependent hydrolases"/>
    <property type="match status" value="1"/>
</dbReference>
<proteinExistence type="predicted"/>
<sequence length="571" mass="63396">MLIKNNLKLLSVLGFSLMLVSCTKNDVNASATLSECIRADMVLYNTKIYTANDAQWTAEATAVLGDKIIFVGTNAEAVNYMCGGAQIMNMAGKYVYAGFTDSHQHVEGVGQRPKTLSLFGIKSLKETVDAIKAFSIKVPVNEWVQGRGWIEREWIDEQRFLSKHDVDPFTSDKPLFMPRADGVSALVNSKALELAGITKDSPDPVGGKFERNADGTPNGYILASAMDIFRDIIPPKTREYKKDSLVQGMYENAKVGWTNTQDAGMPYVNVEIIKEIHAEGNMSTRIYAAANVIEAATMLKRGRETTPDNMFDLRGIKVYIDGTLGSRGAALLENYTDAQHNGFMNRTTKDDLDPILREALRNGIQIQTHVIGDRAVRSVLDWYEEAFNAVPKSEWAVADPRWRLEHVQIIPAQDQARLVSLGILPSMQPSHGIGDLNFAPDRLGPDRLGYAYPWQQLVDRGLMILGGSDAPVELGDPRIEFYAAIARKRLDGTSGEGWHPELAVNRETALKMFTIWPAYGAFQEDIRGSVEVGKYADFTIFDRDWLTVPEADILTSENLMTIVGGKITYQK</sequence>
<dbReference type="GO" id="GO:0016810">
    <property type="term" value="F:hydrolase activity, acting on carbon-nitrogen (but not peptide) bonds"/>
    <property type="evidence" value="ECO:0007669"/>
    <property type="project" value="InterPro"/>
</dbReference>
<accession>K6Y8T4</accession>
<name>K6Y8T4_9ALTE</name>
<dbReference type="Gene3D" id="3.10.310.70">
    <property type="match status" value="1"/>
</dbReference>
<evidence type="ECO:0000313" key="3">
    <source>
        <dbReference type="Proteomes" id="UP000006251"/>
    </source>
</evidence>
<dbReference type="PROSITE" id="PS51257">
    <property type="entry name" value="PROKAR_LIPOPROTEIN"/>
    <property type="match status" value="1"/>
</dbReference>
<evidence type="ECO:0000313" key="2">
    <source>
        <dbReference type="EMBL" id="GAC29169.1"/>
    </source>
</evidence>